<evidence type="ECO:0000313" key="6">
    <source>
        <dbReference type="Proteomes" id="UP001458880"/>
    </source>
</evidence>
<dbReference type="PANTHER" id="PTHR24171">
    <property type="entry name" value="ANKYRIN REPEAT DOMAIN-CONTAINING PROTEIN 39-RELATED"/>
    <property type="match status" value="1"/>
</dbReference>
<feature type="repeat" description="ANK" evidence="3">
    <location>
        <begin position="1497"/>
        <end position="1529"/>
    </location>
</feature>
<gene>
    <name evidence="5" type="ORF">QE152_g38652</name>
</gene>
<proteinExistence type="predicted"/>
<dbReference type="EMBL" id="JASPKY010000855">
    <property type="protein sequence ID" value="KAK9680998.1"/>
    <property type="molecule type" value="Genomic_DNA"/>
</dbReference>
<dbReference type="Pfam" id="PF12796">
    <property type="entry name" value="Ank_2"/>
    <property type="match status" value="7"/>
</dbReference>
<feature type="repeat" description="ANK" evidence="3">
    <location>
        <begin position="192"/>
        <end position="224"/>
    </location>
</feature>
<dbReference type="Pfam" id="PF00023">
    <property type="entry name" value="Ank"/>
    <property type="match status" value="1"/>
</dbReference>
<keyword evidence="2 3" id="KW-0040">ANK repeat</keyword>
<dbReference type="Pfam" id="PF13857">
    <property type="entry name" value="Ank_5"/>
    <property type="match status" value="1"/>
</dbReference>
<name>A0AAW1HX14_POPJA</name>
<feature type="repeat" description="ANK" evidence="3">
    <location>
        <begin position="1276"/>
        <end position="1308"/>
    </location>
</feature>
<organism evidence="5 6">
    <name type="scientific">Popillia japonica</name>
    <name type="common">Japanese beetle</name>
    <dbReference type="NCBI Taxonomy" id="7064"/>
    <lineage>
        <taxon>Eukaryota</taxon>
        <taxon>Metazoa</taxon>
        <taxon>Ecdysozoa</taxon>
        <taxon>Arthropoda</taxon>
        <taxon>Hexapoda</taxon>
        <taxon>Insecta</taxon>
        <taxon>Pterygota</taxon>
        <taxon>Neoptera</taxon>
        <taxon>Endopterygota</taxon>
        <taxon>Coleoptera</taxon>
        <taxon>Polyphaga</taxon>
        <taxon>Scarabaeiformia</taxon>
        <taxon>Scarabaeidae</taxon>
        <taxon>Rutelinae</taxon>
        <taxon>Popillia</taxon>
    </lineage>
</organism>
<feature type="repeat" description="ANK" evidence="3">
    <location>
        <begin position="1342"/>
        <end position="1374"/>
    </location>
</feature>
<feature type="repeat" description="ANK" evidence="3">
    <location>
        <begin position="892"/>
        <end position="924"/>
    </location>
</feature>
<feature type="repeat" description="ANK" evidence="3">
    <location>
        <begin position="611"/>
        <end position="643"/>
    </location>
</feature>
<dbReference type="InterPro" id="IPR002110">
    <property type="entry name" value="Ankyrin_rpt"/>
</dbReference>
<feature type="repeat" description="ANK" evidence="3">
    <location>
        <begin position="1309"/>
        <end position="1341"/>
    </location>
</feature>
<comment type="caution">
    <text evidence="5">The sequence shown here is derived from an EMBL/GenBank/DDBJ whole genome shotgun (WGS) entry which is preliminary data.</text>
</comment>
<evidence type="ECO:0000256" key="1">
    <source>
        <dbReference type="ARBA" id="ARBA00022737"/>
    </source>
</evidence>
<feature type="repeat" description="ANK" evidence="3">
    <location>
        <begin position="578"/>
        <end position="610"/>
    </location>
</feature>
<evidence type="ECO:0000256" key="2">
    <source>
        <dbReference type="ARBA" id="ARBA00023043"/>
    </source>
</evidence>
<feature type="repeat" description="ANK" evidence="3">
    <location>
        <begin position="258"/>
        <end position="290"/>
    </location>
</feature>
<evidence type="ECO:0000256" key="4">
    <source>
        <dbReference type="SAM" id="MobiDB-lite"/>
    </source>
</evidence>
<reference evidence="5 6" key="1">
    <citation type="journal article" date="2024" name="BMC Genomics">
        <title>De novo assembly and annotation of Popillia japonica's genome with initial clues to its potential as an invasive pest.</title>
        <authorList>
            <person name="Cucini C."/>
            <person name="Boschi S."/>
            <person name="Funari R."/>
            <person name="Cardaioli E."/>
            <person name="Iannotti N."/>
            <person name="Marturano G."/>
            <person name="Paoli F."/>
            <person name="Bruttini M."/>
            <person name="Carapelli A."/>
            <person name="Frati F."/>
            <person name="Nardi F."/>
        </authorList>
    </citation>
    <scope>NUCLEOTIDE SEQUENCE [LARGE SCALE GENOMIC DNA]</scope>
    <source>
        <strain evidence="5">DMR45628</strain>
    </source>
</reference>
<feature type="region of interest" description="Disordered" evidence="4">
    <location>
        <begin position="1122"/>
        <end position="1141"/>
    </location>
</feature>
<dbReference type="PROSITE" id="PS50297">
    <property type="entry name" value="ANK_REP_REGION"/>
    <property type="match status" value="15"/>
</dbReference>
<evidence type="ECO:0000256" key="3">
    <source>
        <dbReference type="PROSITE-ProRule" id="PRU00023"/>
    </source>
</evidence>
<dbReference type="SUPFAM" id="SSF48403">
    <property type="entry name" value="Ankyrin repeat"/>
    <property type="match status" value="4"/>
</dbReference>
<dbReference type="InterPro" id="IPR036770">
    <property type="entry name" value="Ankyrin_rpt-contain_sf"/>
</dbReference>
<feature type="repeat" description="ANK" evidence="3">
    <location>
        <begin position="958"/>
        <end position="990"/>
    </location>
</feature>
<dbReference type="Gene3D" id="1.25.40.20">
    <property type="entry name" value="Ankyrin repeat-containing domain"/>
    <property type="match status" value="7"/>
</dbReference>
<feature type="repeat" description="ANK" evidence="3">
    <location>
        <begin position="1243"/>
        <end position="1275"/>
    </location>
</feature>
<feature type="repeat" description="ANK" evidence="3">
    <location>
        <begin position="512"/>
        <end position="544"/>
    </location>
</feature>
<protein>
    <submittedName>
        <fullName evidence="5">Ankyrin repeats (3 copies)</fullName>
    </submittedName>
</protein>
<keyword evidence="1" id="KW-0677">Repeat</keyword>
<feature type="repeat" description="ANK" evidence="3">
    <location>
        <begin position="1375"/>
        <end position="1407"/>
    </location>
</feature>
<dbReference type="SMART" id="SM00248">
    <property type="entry name" value="ANK"/>
    <property type="match status" value="28"/>
</dbReference>
<evidence type="ECO:0000313" key="5">
    <source>
        <dbReference type="EMBL" id="KAK9680998.1"/>
    </source>
</evidence>
<feature type="repeat" description="ANK" evidence="3">
    <location>
        <begin position="733"/>
        <end position="765"/>
    </location>
</feature>
<dbReference type="PROSITE" id="PS50088">
    <property type="entry name" value="ANK_REPEAT"/>
    <property type="match status" value="15"/>
</dbReference>
<sequence length="1561" mass="174017">MIRSECEHLIARLADYTLLPTTTVNVDRKLADEWNQLTLMKDVTIVNEDSHIEQSLFGCILRKIDVITVAEWNDSVCNAGKLHHDVVDKFKVKSIEVDTLMGLLLELWIRGEIPLILKTHDSLPILGEFSYLNKNYVVIDSAIEKRYEEMKNYNLQVFSHIHDLQPETLLKMTSISTVNNEKHVQNDIEGTCELTSLHTAVTTGNLQTVKTLLNLGQDVNVLDEDRYSFLHRAVEYKYEGIVRILLENQAIVNTVTKQGDTPLITAIERYQDTIFKLLLEHKADINFINSCGLTALYVAALERKWHVVSILLSQGAIAELPAAQTLLFNAVKTNNCNVVQKLLKDYTEIAYDDIPRDLARHDDTRKLIKTVSEDRARVNVIDEYETGNIEIEQVFLQNGKSHINGRVEVTCSSSSLLEKDDNKIEDKKDPGSSCLSTLTAGESTGATEIRKPLSDKVKTALLDLPKRLREKSNKLYQRTGFNSLIKVIERDDVIMVNKLLEYGADINKTDLLGVPPLSYAIKTKNKDVFEILLRKGVDINQKSRDQSTPLYVAVETENFEAVIALLSHGVEVNIVNNAGITPLCAAVKTENGDIINILLSNQADVNLVGKDGATPLITAIQRNNVGIIQLLLAHDADPNFIDECGVTPLYIAALAGNWFVVSVLLLHNAYTSIITCGKTLLFNAIRTGCTSLVKLLLTTQPTGTTEFTVFNDITMIIEEVVGNRANINQVNEQGFSPLHIAVARRNLAMVELLLEYKANVNLRDNFDSRLADYTLLPTTTVNVDRKLADEWNQLTLMKDVTIVNEDSHIEQSLFGCILRKIDVITVAEWNDSVCNAGKLHHDVVDKFKVKSIEVDTLMGHIHDLQPETLLKMTSISTVNNEKHVQNDIEGTCELTSFHTAVTTGNLQTVKTLLNLGQDVNVQDEDRYSFLHRAVEYKYKGIVRILLENQAIVNTVTKQGDTPLITAIEKYQDTIFKLLLEHKADINFINSCGLTALYVAALERKWHVVSILLSQGAIAELPAAQTLLFNAVKTNNCNVVQKLLKDYTEIAYDDIPRDLARHDDTRKLIKTVSEDRARVNVIDEYETGNIEIEQVFLQNGKSHINGRVEVTCSSSSLLEKDDNKIEDKKDPGSSCLSTLTAGESTGATEIRKPLSDKVKTALLDLPKRLREKSKADSIESGHNSLFNAVETRNMNIVEKMLVAWPKEHNCNVNANTSFSKFDKPQNLIDIAFDIRPTVNSINEQGLTPLIKVIERDDVIMVNKLLEYGADINKTDLLGVPPLSYAIKTKNKDVFEILLRKGVDINQKSRDQSTPLYVAVETENFEAVIALLSHGVEVNIVNNAGITPLCAAVKTENGDIINILLSNQADVNLVGKDGATPLITAIQRNNVGIIQLLLAHDADPNFIDECGVTPLYIAALAGNWFVVSVLLLHNAYTSIITCGKTLLFNAIRTGCTSLVKLLLTTQPTGTTEFTVFNDITMIIEEVVGNRANINQVNEQGFSPLHIAVARRNLAMVELLLEYKANVNLRDNFDCTVLDIARRTKQKNIIEALCKQKHSISKIT</sequence>
<feature type="repeat" description="ANK" evidence="3">
    <location>
        <begin position="545"/>
        <end position="577"/>
    </location>
</feature>
<keyword evidence="6" id="KW-1185">Reference proteome</keyword>
<dbReference type="Proteomes" id="UP001458880">
    <property type="component" value="Unassembled WGS sequence"/>
</dbReference>
<accession>A0AAW1HX14</accession>